<dbReference type="CDD" id="cd05403">
    <property type="entry name" value="NT_KNTase_like"/>
    <property type="match status" value="1"/>
</dbReference>
<name>A0ABW1X2K3_9ACTN</name>
<protein>
    <submittedName>
        <fullName evidence="2">Nucleotidyltransferase domain-containing protein</fullName>
    </submittedName>
</protein>
<feature type="domain" description="Polymerase nucleotidyl transferase" evidence="1">
    <location>
        <begin position="11"/>
        <end position="49"/>
    </location>
</feature>
<gene>
    <name evidence="2" type="ORF">ACFP57_08455</name>
</gene>
<sequence>MITDERLQQMADALASVPGILAVALGGSRARGTHHAGSDVDLGLYYRAKDLDLDALTRASRAFSDTGQVEIVGPGGWGPWVNGGGWLTVDGTPVDWILRDLDRVREQADRARRGEFAFHPQPGHPLGFLDVSYAGEVATCRPLADPDGAAAGLATGLDPYPEPLRVAFVDNLWQAGFLVDAARKGLPKDDSAYVMLCCSAALMLCAHAWHATAGSWVTNEKGIVVDVARLDLDTHDFAARAHVALHPREHVGLSELVARAASIVEDTRAALPREP</sequence>
<dbReference type="Gene3D" id="3.30.460.10">
    <property type="entry name" value="Beta Polymerase, domain 2"/>
    <property type="match status" value="1"/>
</dbReference>
<dbReference type="RefSeq" id="WP_343884791.1">
    <property type="nucleotide sequence ID" value="NZ_BAAAKI010000003.1"/>
</dbReference>
<evidence type="ECO:0000313" key="2">
    <source>
        <dbReference type="EMBL" id="MFC6397009.1"/>
    </source>
</evidence>
<dbReference type="EMBL" id="JBHSUA010000018">
    <property type="protein sequence ID" value="MFC6397009.1"/>
    <property type="molecule type" value="Genomic_DNA"/>
</dbReference>
<dbReference type="InterPro" id="IPR043519">
    <property type="entry name" value="NT_sf"/>
</dbReference>
<keyword evidence="3" id="KW-1185">Reference proteome</keyword>
<dbReference type="Proteomes" id="UP001596266">
    <property type="component" value="Unassembled WGS sequence"/>
</dbReference>
<accession>A0ABW1X2K3</accession>
<organism evidence="2 3">
    <name type="scientific">Luteococcus sanguinis</name>
    <dbReference type="NCBI Taxonomy" id="174038"/>
    <lineage>
        <taxon>Bacteria</taxon>
        <taxon>Bacillati</taxon>
        <taxon>Actinomycetota</taxon>
        <taxon>Actinomycetes</taxon>
        <taxon>Propionibacteriales</taxon>
        <taxon>Propionibacteriaceae</taxon>
        <taxon>Luteococcus</taxon>
    </lineage>
</organism>
<dbReference type="InterPro" id="IPR002934">
    <property type="entry name" value="Polymerase_NTP_transf_dom"/>
</dbReference>
<comment type="caution">
    <text evidence="2">The sequence shown here is derived from an EMBL/GenBank/DDBJ whole genome shotgun (WGS) entry which is preliminary data.</text>
</comment>
<dbReference type="SUPFAM" id="SSF81301">
    <property type="entry name" value="Nucleotidyltransferase"/>
    <property type="match status" value="1"/>
</dbReference>
<reference evidence="3" key="1">
    <citation type="journal article" date="2019" name="Int. J. Syst. Evol. Microbiol.">
        <title>The Global Catalogue of Microorganisms (GCM) 10K type strain sequencing project: providing services to taxonomists for standard genome sequencing and annotation.</title>
        <authorList>
            <consortium name="The Broad Institute Genomics Platform"/>
            <consortium name="The Broad Institute Genome Sequencing Center for Infectious Disease"/>
            <person name="Wu L."/>
            <person name="Ma J."/>
        </authorList>
    </citation>
    <scope>NUCLEOTIDE SEQUENCE [LARGE SCALE GENOMIC DNA]</scope>
    <source>
        <strain evidence="3">CGMCC 1.15277</strain>
    </source>
</reference>
<evidence type="ECO:0000259" key="1">
    <source>
        <dbReference type="Pfam" id="PF01909"/>
    </source>
</evidence>
<dbReference type="Pfam" id="PF01909">
    <property type="entry name" value="NTP_transf_2"/>
    <property type="match status" value="1"/>
</dbReference>
<evidence type="ECO:0000313" key="3">
    <source>
        <dbReference type="Proteomes" id="UP001596266"/>
    </source>
</evidence>
<proteinExistence type="predicted"/>